<dbReference type="Pfam" id="PF01431">
    <property type="entry name" value="Peptidase_M13"/>
    <property type="match status" value="1"/>
</dbReference>
<evidence type="ECO:0000313" key="10">
    <source>
        <dbReference type="EMBL" id="KXA32617.1"/>
    </source>
</evidence>
<feature type="domain" description="Peptidase M13 C-terminal" evidence="8">
    <location>
        <begin position="490"/>
        <end position="690"/>
    </location>
</feature>
<reference evidence="11" key="1">
    <citation type="submission" date="2016-01" db="EMBL/GenBank/DDBJ databases">
        <authorList>
            <person name="Mitreva M."/>
            <person name="Pepin K.H."/>
            <person name="Mihindukulasuriya K.A."/>
            <person name="Fulton R."/>
            <person name="Fronick C."/>
            <person name="O'Laughlin M."/>
            <person name="Miner T."/>
            <person name="Herter B."/>
            <person name="Rosa B.A."/>
            <person name="Cordes M."/>
            <person name="Tomlinson C."/>
            <person name="Wollam A."/>
            <person name="Palsikar V.B."/>
            <person name="Mardis E.R."/>
            <person name="Wilson R.K."/>
        </authorList>
    </citation>
    <scope>NUCLEOTIDE SEQUENCE [LARGE SCALE GENOMIC DNA]</scope>
    <source>
        <strain evidence="11">MJR7716</strain>
    </source>
</reference>
<organism evidence="10 11">
    <name type="scientific">Prevotella corporis</name>
    <dbReference type="NCBI Taxonomy" id="28128"/>
    <lineage>
        <taxon>Bacteria</taxon>
        <taxon>Pseudomonadati</taxon>
        <taxon>Bacteroidota</taxon>
        <taxon>Bacteroidia</taxon>
        <taxon>Bacteroidales</taxon>
        <taxon>Prevotellaceae</taxon>
        <taxon>Prevotella</taxon>
    </lineage>
</organism>
<evidence type="ECO:0000256" key="2">
    <source>
        <dbReference type="ARBA" id="ARBA00007357"/>
    </source>
</evidence>
<dbReference type="PANTHER" id="PTHR11733">
    <property type="entry name" value="ZINC METALLOPROTEASE FAMILY M13 NEPRILYSIN-RELATED"/>
    <property type="match status" value="1"/>
</dbReference>
<comment type="caution">
    <text evidence="10">The sequence shown here is derived from an EMBL/GenBank/DDBJ whole genome shotgun (WGS) entry which is preliminary data.</text>
</comment>
<dbReference type="PROSITE" id="PS51885">
    <property type="entry name" value="NEPRILYSIN"/>
    <property type="match status" value="1"/>
</dbReference>
<keyword evidence="11" id="KW-1185">Reference proteome</keyword>
<dbReference type="InterPro" id="IPR008753">
    <property type="entry name" value="Peptidase_M13_N"/>
</dbReference>
<dbReference type="Proteomes" id="UP000070533">
    <property type="component" value="Unassembled WGS sequence"/>
</dbReference>
<dbReference type="eggNOG" id="COG3590">
    <property type="taxonomic scope" value="Bacteria"/>
</dbReference>
<dbReference type="InterPro" id="IPR000718">
    <property type="entry name" value="Peptidase_M13"/>
</dbReference>
<keyword evidence="7" id="KW-0482">Metalloprotease</keyword>
<evidence type="ECO:0000256" key="5">
    <source>
        <dbReference type="ARBA" id="ARBA00022801"/>
    </source>
</evidence>
<keyword evidence="4" id="KW-0479">Metal-binding</keyword>
<dbReference type="STRING" id="28128.HMPREF3226_02633"/>
<evidence type="ECO:0000259" key="9">
    <source>
        <dbReference type="Pfam" id="PF05649"/>
    </source>
</evidence>
<dbReference type="Gene3D" id="3.40.390.10">
    <property type="entry name" value="Collagenase (Catalytic Domain)"/>
    <property type="match status" value="1"/>
</dbReference>
<dbReference type="Pfam" id="PF05649">
    <property type="entry name" value="Peptidase_M13_N"/>
    <property type="match status" value="1"/>
</dbReference>
<sequence length="694" mass="79174">MKTSVSVRWLFILNLLNMKIKAMLPMMMIASVPLVSMAQGQAGIRETNLNKSVRPADDFYQFATGGWQKNNPLPAAFSRFGSFDQLQEDNNKRINTILTELLKKKTKQGTIEQKLGDFYKLAMDSVRRNKEGVSPLMPLINEMEGAKTLADLRTIQTKYVIHGYGVPMGYSFDADEKNAKMNILNIYQGGLTLGQKDYYLDNDKATTDIRNAYKQHIVNMFKLFGFTQAQAEQKRDAIVRFETSLALISKSRTELRDAEANYNKMTLAQFKESYPNIQLEKLAKAEGVKSEYIQEMVVGQPAFLAGLDKLTETETADELRARMEWDAICSASGYLSDDVRAESFNFFSKTMRGTKEDYPRWKRATSQVERQMGEALGKIYCERYFPASSKQRMEELIKNLQTSLAERINAQEWMSEATKKAGLEKLSTFYVKVGYPNKWKDLSKLTIDPSKSYYDNVMNCRKFWSKLEIEEKAGKPVDKDEWYMTPQTVNAYYNPTTNEICFPAGILQYPFFDPKADDAFNYGAIGVVIGHEMTHGFDDRGRNYDKDGNMKDWWTKEDAAKFKALTDPFADFFSHINVLPDLKGNGRLTLGENLADHGGLMVAFNALKNATKGKKGKNLLGFTPEQRFFLAYAGVWAANITDAEIRNRTKSDPHALGEWRVNGALPHINAWYEAFNVKPSDKLYLPENQRLNLW</sequence>
<name>A0A133PU51_9BACT</name>
<dbReference type="InterPro" id="IPR042089">
    <property type="entry name" value="Peptidase_M13_dom_2"/>
</dbReference>
<keyword evidence="6" id="KW-0862">Zinc</keyword>
<dbReference type="CDD" id="cd08662">
    <property type="entry name" value="M13"/>
    <property type="match status" value="1"/>
</dbReference>
<dbReference type="GO" id="GO:0016485">
    <property type="term" value="P:protein processing"/>
    <property type="evidence" value="ECO:0007669"/>
    <property type="project" value="TreeGrafter"/>
</dbReference>
<dbReference type="SUPFAM" id="SSF55486">
    <property type="entry name" value="Metalloproteases ('zincins'), catalytic domain"/>
    <property type="match status" value="1"/>
</dbReference>
<dbReference type="PATRIC" id="fig|28128.5.peg.2709"/>
<comment type="similarity">
    <text evidence="2">Belongs to the peptidase M13 family.</text>
</comment>
<accession>A0A133PU51</accession>
<protein>
    <submittedName>
        <fullName evidence="10">Peptidase family M13</fullName>
    </submittedName>
</protein>
<keyword evidence="3" id="KW-0645">Protease</keyword>
<dbReference type="GO" id="GO:0004222">
    <property type="term" value="F:metalloendopeptidase activity"/>
    <property type="evidence" value="ECO:0007669"/>
    <property type="project" value="InterPro"/>
</dbReference>
<dbReference type="InterPro" id="IPR018497">
    <property type="entry name" value="Peptidase_M13_C"/>
</dbReference>
<dbReference type="EMBL" id="LRQG01000253">
    <property type="protein sequence ID" value="KXA32617.1"/>
    <property type="molecule type" value="Genomic_DNA"/>
</dbReference>
<dbReference type="AlphaFoldDB" id="A0A133PU51"/>
<keyword evidence="5" id="KW-0378">Hydrolase</keyword>
<dbReference type="GO" id="GO:0005886">
    <property type="term" value="C:plasma membrane"/>
    <property type="evidence" value="ECO:0007669"/>
    <property type="project" value="TreeGrafter"/>
</dbReference>
<evidence type="ECO:0000313" key="11">
    <source>
        <dbReference type="Proteomes" id="UP000070533"/>
    </source>
</evidence>
<proteinExistence type="inferred from homology"/>
<dbReference type="PANTHER" id="PTHR11733:SF167">
    <property type="entry name" value="FI17812P1-RELATED"/>
    <property type="match status" value="1"/>
</dbReference>
<evidence type="ECO:0000256" key="3">
    <source>
        <dbReference type="ARBA" id="ARBA00022670"/>
    </source>
</evidence>
<dbReference type="InterPro" id="IPR024079">
    <property type="entry name" value="MetalloPept_cat_dom_sf"/>
</dbReference>
<dbReference type="PRINTS" id="PR00786">
    <property type="entry name" value="NEPRILYSIN"/>
</dbReference>
<evidence type="ECO:0000259" key="8">
    <source>
        <dbReference type="Pfam" id="PF01431"/>
    </source>
</evidence>
<evidence type="ECO:0000256" key="4">
    <source>
        <dbReference type="ARBA" id="ARBA00022723"/>
    </source>
</evidence>
<feature type="domain" description="Peptidase M13 N-terminal" evidence="9">
    <location>
        <begin position="55"/>
        <end position="436"/>
    </location>
</feature>
<dbReference type="Gene3D" id="1.10.1380.10">
    <property type="entry name" value="Neutral endopeptidase , domain2"/>
    <property type="match status" value="1"/>
</dbReference>
<evidence type="ECO:0000256" key="7">
    <source>
        <dbReference type="ARBA" id="ARBA00023049"/>
    </source>
</evidence>
<evidence type="ECO:0000256" key="1">
    <source>
        <dbReference type="ARBA" id="ARBA00001947"/>
    </source>
</evidence>
<evidence type="ECO:0000256" key="6">
    <source>
        <dbReference type="ARBA" id="ARBA00022833"/>
    </source>
</evidence>
<comment type="cofactor">
    <cofactor evidence="1">
        <name>Zn(2+)</name>
        <dbReference type="ChEBI" id="CHEBI:29105"/>
    </cofactor>
</comment>
<dbReference type="GO" id="GO:0046872">
    <property type="term" value="F:metal ion binding"/>
    <property type="evidence" value="ECO:0007669"/>
    <property type="project" value="UniProtKB-KW"/>
</dbReference>
<gene>
    <name evidence="10" type="ORF">HMPREF3226_02633</name>
</gene>